<evidence type="ECO:0000259" key="6">
    <source>
        <dbReference type="Pfam" id="PF26168"/>
    </source>
</evidence>
<evidence type="ECO:0000256" key="1">
    <source>
        <dbReference type="ARBA" id="ARBA00009995"/>
    </source>
</evidence>
<dbReference type="CDD" id="cd03784">
    <property type="entry name" value="GT1_Gtf-like"/>
    <property type="match status" value="1"/>
</dbReference>
<keyword evidence="2 4" id="KW-0328">Glycosyltransferase</keyword>
<dbReference type="GO" id="GO:0080044">
    <property type="term" value="F:quercetin 7-O-glucosyltransferase activity"/>
    <property type="evidence" value="ECO:0007669"/>
    <property type="project" value="TreeGrafter"/>
</dbReference>
<keyword evidence="8" id="KW-1185">Reference proteome</keyword>
<dbReference type="Pfam" id="PF00201">
    <property type="entry name" value="UDPGT"/>
    <property type="match status" value="1"/>
</dbReference>
<dbReference type="PANTHER" id="PTHR11926:SF986">
    <property type="entry name" value="UDP-GLYCOSYLTRANSFERASE 84A1"/>
    <property type="match status" value="1"/>
</dbReference>
<dbReference type="EMBL" id="JACMSC010000009">
    <property type="protein sequence ID" value="KAG6509154.1"/>
    <property type="molecule type" value="Genomic_DNA"/>
</dbReference>
<dbReference type="GO" id="GO:0080043">
    <property type="term" value="F:quercetin 3-O-glucosyltransferase activity"/>
    <property type="evidence" value="ECO:0007669"/>
    <property type="project" value="TreeGrafter"/>
</dbReference>
<evidence type="ECO:0000256" key="3">
    <source>
        <dbReference type="ARBA" id="ARBA00022679"/>
    </source>
</evidence>
<dbReference type="EC" id="2.4.1.-" evidence="5"/>
<dbReference type="InterPro" id="IPR058980">
    <property type="entry name" value="Glyco_transf_N"/>
</dbReference>
<dbReference type="PROSITE" id="PS00375">
    <property type="entry name" value="UDPGT"/>
    <property type="match status" value="1"/>
</dbReference>
<comment type="similarity">
    <text evidence="1 4">Belongs to the UDP-glycosyltransferase family.</text>
</comment>
<keyword evidence="3 4" id="KW-0808">Transferase</keyword>
<protein>
    <recommendedName>
        <fullName evidence="5">Glycosyltransferase</fullName>
        <ecNumber evidence="5">2.4.1.-</ecNumber>
    </recommendedName>
</protein>
<feature type="domain" description="Glycosyltransferase N-terminal" evidence="6">
    <location>
        <begin position="23"/>
        <end position="62"/>
    </location>
</feature>
<dbReference type="PANTHER" id="PTHR11926">
    <property type="entry name" value="GLUCOSYL/GLUCURONOSYL TRANSFERASES"/>
    <property type="match status" value="1"/>
</dbReference>
<dbReference type="OrthoDB" id="5835829at2759"/>
<dbReference type="FunFam" id="3.40.50.2000:FF:000019">
    <property type="entry name" value="Glycosyltransferase"/>
    <property type="match status" value="1"/>
</dbReference>
<proteinExistence type="inferred from homology"/>
<organism evidence="7 8">
    <name type="scientific">Zingiber officinale</name>
    <name type="common">Ginger</name>
    <name type="synonym">Amomum zingiber</name>
    <dbReference type="NCBI Taxonomy" id="94328"/>
    <lineage>
        <taxon>Eukaryota</taxon>
        <taxon>Viridiplantae</taxon>
        <taxon>Streptophyta</taxon>
        <taxon>Embryophyta</taxon>
        <taxon>Tracheophyta</taxon>
        <taxon>Spermatophyta</taxon>
        <taxon>Magnoliopsida</taxon>
        <taxon>Liliopsida</taxon>
        <taxon>Zingiberales</taxon>
        <taxon>Zingiberaceae</taxon>
        <taxon>Zingiber</taxon>
    </lineage>
</organism>
<dbReference type="InterPro" id="IPR002213">
    <property type="entry name" value="UDP_glucos_trans"/>
</dbReference>
<name>A0A8J5H3V0_ZINOF</name>
<accession>A0A8J5H3V0</accession>
<gene>
    <name evidence="7" type="ORF">ZIOFF_034545</name>
</gene>
<evidence type="ECO:0000313" key="7">
    <source>
        <dbReference type="EMBL" id="KAG6509154.1"/>
    </source>
</evidence>
<reference evidence="7 8" key="1">
    <citation type="submission" date="2020-08" db="EMBL/GenBank/DDBJ databases">
        <title>Plant Genome Project.</title>
        <authorList>
            <person name="Zhang R.-G."/>
        </authorList>
    </citation>
    <scope>NUCLEOTIDE SEQUENCE [LARGE SCALE GENOMIC DNA]</scope>
    <source>
        <tissue evidence="7">Rhizome</tissue>
    </source>
</reference>
<dbReference type="Proteomes" id="UP000734854">
    <property type="component" value="Unassembled WGS sequence"/>
</dbReference>
<comment type="caution">
    <text evidence="7">The sequence shown here is derived from an EMBL/GenBank/DDBJ whole genome shotgun (WGS) entry which is preliminary data.</text>
</comment>
<dbReference type="InterPro" id="IPR035595">
    <property type="entry name" value="UDP_glycos_trans_CS"/>
</dbReference>
<evidence type="ECO:0000256" key="4">
    <source>
        <dbReference type="RuleBase" id="RU003718"/>
    </source>
</evidence>
<dbReference type="AlphaFoldDB" id="A0A8J5H3V0"/>
<evidence type="ECO:0000256" key="2">
    <source>
        <dbReference type="ARBA" id="ARBA00022676"/>
    </source>
</evidence>
<sequence>MAIAVTGTEDTSAGGRDTAMPHVVMVSFPGQGHLNPLLRLAKRVAAKGLLVTLCSTDDTARRIAAAASTSVGALAEPTRVGRGFIRFEFFSDGIAPDDPVRSDLDFLMASLRSAGPPALAALVRRQVVPVACIVNNPFVPWVLDVAADLGLPSGVLWVQSAAVFSIYYHCRHALAAFPSEDDPDAIVQLPGLPPLRPEDLPTFLLWTSPYQILKSVILEQFGNLSNASWVFANTFDELEHEAIEAISHRQVIIPVGPLVDPPPEEGGSKEIGGGEIKADLFKAADESIQWLARHPPRSVVYVSVGSVVVLTEEEMEEMAWGLKQTGRPFLWVVRSDARERLPAGFAEEVAAEGIGMLVEWSPQERVLEHEAVACFLTHCGWNSTTEALTAGVPVVAYPQWGDQVPDAKMLEEACGVGVRLPAPATRAELQRCVKAVTEGEMAETIRRRASEWKEAAAKAVSEGGSSDRHIQAFVDEVTKRAAPAAN</sequence>
<evidence type="ECO:0000256" key="5">
    <source>
        <dbReference type="RuleBase" id="RU362057"/>
    </source>
</evidence>
<dbReference type="Pfam" id="PF26168">
    <property type="entry name" value="Glyco_transf_N"/>
    <property type="match status" value="1"/>
</dbReference>
<evidence type="ECO:0000313" key="8">
    <source>
        <dbReference type="Proteomes" id="UP000734854"/>
    </source>
</evidence>